<dbReference type="NCBIfam" id="TIGR01835">
    <property type="entry name" value="HMG-CoA-S_prok"/>
    <property type="match status" value="1"/>
</dbReference>
<dbReference type="PATRIC" id="fig|1423745.4.peg.930"/>
<feature type="active site" description="Acyl-thioester intermediate" evidence="3">
    <location>
        <position position="111"/>
    </location>
</feature>
<comment type="similarity">
    <text evidence="1">Belongs to the thiolase-like superfamily. HMG-CoA synthase family.</text>
</comment>
<feature type="binding site" evidence="4">
    <location>
        <position position="143"/>
    </location>
    <ligand>
        <name>(3S)-3-hydroxy-3-methylglutaryl-CoA</name>
        <dbReference type="ChEBI" id="CHEBI:43074"/>
    </ligand>
</feature>
<feature type="binding site" evidence="4">
    <location>
        <position position="29"/>
    </location>
    <ligand>
        <name>(3S)-3-hydroxy-3-methylglutaryl-CoA</name>
        <dbReference type="ChEBI" id="CHEBI:43074"/>
    </ligand>
</feature>
<evidence type="ECO:0008006" key="9">
    <source>
        <dbReference type="Google" id="ProtNLM"/>
    </source>
</evidence>
<dbReference type="InterPro" id="IPR011554">
    <property type="entry name" value="HMG_CoA_synthase_prok"/>
</dbReference>
<evidence type="ECO:0000256" key="4">
    <source>
        <dbReference type="PIRSR" id="PIRSR611554-2"/>
    </source>
</evidence>
<dbReference type="RefSeq" id="WP_054690799.1">
    <property type="nucleotide sequence ID" value="NZ_AYZI01000005.1"/>
</dbReference>
<gene>
    <name evidence="7" type="ORF">FC87_GL000869</name>
</gene>
<name>A0A0R2CIA0_9LACO</name>
<feature type="domain" description="Hydroxymethylglutaryl-coenzyme A synthase C-terminal" evidence="6">
    <location>
        <begin position="253"/>
        <end position="349"/>
    </location>
</feature>
<evidence type="ECO:0000256" key="3">
    <source>
        <dbReference type="PIRSR" id="PIRSR611554-1"/>
    </source>
</evidence>
<dbReference type="PANTHER" id="PTHR43323:SF2">
    <property type="entry name" value="HYDROXYMETHYLGLUTARYL-COA SYNTHASE"/>
    <property type="match status" value="1"/>
</dbReference>
<dbReference type="GO" id="GO:0006084">
    <property type="term" value="P:acetyl-CoA metabolic process"/>
    <property type="evidence" value="ECO:0007669"/>
    <property type="project" value="InterPro"/>
</dbReference>
<proteinExistence type="inferred from homology"/>
<dbReference type="SUPFAM" id="SSF53901">
    <property type="entry name" value="Thiolase-like"/>
    <property type="match status" value="2"/>
</dbReference>
<dbReference type="Gene3D" id="3.40.47.10">
    <property type="match status" value="2"/>
</dbReference>
<dbReference type="EMBL" id="AYZI01000005">
    <property type="protein sequence ID" value="KRM91358.1"/>
    <property type="molecule type" value="Genomic_DNA"/>
</dbReference>
<feature type="domain" description="Hydroxymethylglutaryl-coenzyme A synthase N-terminal" evidence="5">
    <location>
        <begin position="2"/>
        <end position="163"/>
    </location>
</feature>
<evidence type="ECO:0000259" key="6">
    <source>
        <dbReference type="Pfam" id="PF08540"/>
    </source>
</evidence>
<feature type="active site" description="Proton donor/acceptor" evidence="3">
    <location>
        <position position="233"/>
    </location>
</feature>
<dbReference type="AlphaFoldDB" id="A0A0R2CIA0"/>
<evidence type="ECO:0000259" key="5">
    <source>
        <dbReference type="Pfam" id="PF01154"/>
    </source>
</evidence>
<reference evidence="7 8" key="1">
    <citation type="journal article" date="2015" name="Genome Announc.">
        <title>Expanding the biotechnology potential of lactobacilli through comparative genomics of 213 strains and associated genera.</title>
        <authorList>
            <person name="Sun Z."/>
            <person name="Harris H.M."/>
            <person name="McCann A."/>
            <person name="Guo C."/>
            <person name="Argimon S."/>
            <person name="Zhang W."/>
            <person name="Yang X."/>
            <person name="Jeffery I.B."/>
            <person name="Cooney J.C."/>
            <person name="Kagawa T.F."/>
            <person name="Liu W."/>
            <person name="Song Y."/>
            <person name="Salvetti E."/>
            <person name="Wrobel A."/>
            <person name="Rasinkangas P."/>
            <person name="Parkhill J."/>
            <person name="Rea M.C."/>
            <person name="O'Sullivan O."/>
            <person name="Ritari J."/>
            <person name="Douillard F.P."/>
            <person name="Paul Ross R."/>
            <person name="Yang R."/>
            <person name="Briner A.E."/>
            <person name="Felis G.E."/>
            <person name="de Vos W.M."/>
            <person name="Barrangou R."/>
            <person name="Klaenhammer T.R."/>
            <person name="Caufield P.W."/>
            <person name="Cui Y."/>
            <person name="Zhang H."/>
            <person name="O'Toole P.W."/>
        </authorList>
    </citation>
    <scope>NUCLEOTIDE SEQUENCE [LARGE SCALE GENOMIC DNA]</scope>
    <source>
        <strain evidence="7 8">DSM 22689</strain>
    </source>
</reference>
<feature type="active site" description="Proton donor/acceptor" evidence="3">
    <location>
        <position position="79"/>
    </location>
</feature>
<dbReference type="PANTHER" id="PTHR43323">
    <property type="entry name" value="3-HYDROXY-3-METHYLGLUTARYL COENZYME A SYNTHASE"/>
    <property type="match status" value="1"/>
</dbReference>
<protein>
    <recommendedName>
        <fullName evidence="9">Hydroxymethylglutaryl-CoA synthase</fullName>
    </recommendedName>
</protein>
<comment type="caution">
    <text evidence="7">The sequence shown here is derived from an EMBL/GenBank/DDBJ whole genome shotgun (WGS) entry which is preliminary data.</text>
</comment>
<feature type="binding site" evidence="4">
    <location>
        <position position="275"/>
    </location>
    <ligand>
        <name>(3S)-3-hydroxy-3-methylglutaryl-CoA</name>
        <dbReference type="ChEBI" id="CHEBI:43074"/>
    </ligand>
</feature>
<evidence type="ECO:0000313" key="8">
    <source>
        <dbReference type="Proteomes" id="UP000051586"/>
    </source>
</evidence>
<dbReference type="GO" id="GO:0004421">
    <property type="term" value="F:hydroxymethylglutaryl-CoA synthase activity"/>
    <property type="evidence" value="ECO:0007669"/>
    <property type="project" value="InterPro"/>
</dbReference>
<organism evidence="7 8">
    <name type="scientific">Fructilactobacillus florum DSM 22689 = JCM 16035</name>
    <dbReference type="NCBI Taxonomy" id="1423745"/>
    <lineage>
        <taxon>Bacteria</taxon>
        <taxon>Bacillati</taxon>
        <taxon>Bacillota</taxon>
        <taxon>Bacilli</taxon>
        <taxon>Lactobacillales</taxon>
        <taxon>Lactobacillaceae</taxon>
        <taxon>Fructilactobacillus</taxon>
    </lineage>
</organism>
<sequence length="391" mass="43131">MDVGIDRMGFYTPSYKVAMADLAQARGEDPAKYLIGIGQTSQAVIPPSQDAVTMAANAALQVLDEENRSKISLIIFGTESGVDNSKSGAIYLQKLLHLNSAARAFEIKQACYGATAGLQMAQDFVRAHPEQQALVVGSDVARYGLYTPGEVTQGAGAVAMIVKAKPTILALSTCSSVYSEDVMDFWRPLNRTEAMVDGHYSNDVYQQFFVKTVHEYLRQTGLSLNELQALVFHLPYTKMGLKALKRLLPEVSEAQQQKWLAAFNASSLASREVGNLYTGSLYLSLLSLLDHSDSLQPGAQIGLFSYGSGAQGEFYTGTLQPGFRNQRRSQLIEQMLEQRTQLSVHQYEIMFSQWPSAGTENLVVDTQHDQSDFVFTGIVDYKRQYVQQSLS</sequence>
<dbReference type="Proteomes" id="UP000051586">
    <property type="component" value="Unassembled WGS sequence"/>
</dbReference>
<evidence type="ECO:0000256" key="2">
    <source>
        <dbReference type="ARBA" id="ARBA00022679"/>
    </source>
</evidence>
<dbReference type="STRING" id="1423745.GCA_001311215_01602"/>
<dbReference type="Pfam" id="PF01154">
    <property type="entry name" value="HMG_CoA_synt_N"/>
    <property type="match status" value="1"/>
</dbReference>
<dbReference type="InterPro" id="IPR013528">
    <property type="entry name" value="HMG_CoA_synth_N"/>
</dbReference>
<dbReference type="InterPro" id="IPR013746">
    <property type="entry name" value="HMG_CoA_synt_C_dom"/>
</dbReference>
<keyword evidence="2" id="KW-0808">Transferase</keyword>
<evidence type="ECO:0000313" key="7">
    <source>
        <dbReference type="EMBL" id="KRM91358.1"/>
    </source>
</evidence>
<dbReference type="Pfam" id="PF08540">
    <property type="entry name" value="HMG_CoA_synt_C"/>
    <property type="match status" value="1"/>
</dbReference>
<accession>A0A0R2CIA0</accession>
<dbReference type="InterPro" id="IPR016039">
    <property type="entry name" value="Thiolase-like"/>
</dbReference>
<evidence type="ECO:0000256" key="1">
    <source>
        <dbReference type="ARBA" id="ARBA00007061"/>
    </source>
</evidence>
<feature type="binding site" evidence="4">
    <location>
        <position position="242"/>
    </location>
    <ligand>
        <name>(3S)-3-hydroxy-3-methylglutaryl-CoA</name>
        <dbReference type="ChEBI" id="CHEBI:43074"/>
    </ligand>
</feature>
<dbReference type="CDD" id="cd00827">
    <property type="entry name" value="init_cond_enzymes"/>
    <property type="match status" value="1"/>
</dbReference>